<dbReference type="EMBL" id="BMRE01000004">
    <property type="protein sequence ID" value="GGU26321.1"/>
    <property type="molecule type" value="Genomic_DNA"/>
</dbReference>
<evidence type="ECO:0000313" key="2">
    <source>
        <dbReference type="Proteomes" id="UP000649573"/>
    </source>
</evidence>
<sequence>MEIEWKAEKPIFEAGVPLFCPQHLPLLQDAINGNVKRGYSGGSFFVSDEIKPGTYRATGIIKDCYWERTARDGSIIDNQFVTAAKELTVTILPSDGAFTTRSCGTWRVVS</sequence>
<dbReference type="Proteomes" id="UP000649573">
    <property type="component" value="Unassembled WGS sequence"/>
</dbReference>
<evidence type="ECO:0000313" key="1">
    <source>
        <dbReference type="EMBL" id="GGU26321.1"/>
    </source>
</evidence>
<organism evidence="1 2">
    <name type="scientific">Lentzea flava</name>
    <dbReference type="NCBI Taxonomy" id="103732"/>
    <lineage>
        <taxon>Bacteria</taxon>
        <taxon>Bacillati</taxon>
        <taxon>Actinomycetota</taxon>
        <taxon>Actinomycetes</taxon>
        <taxon>Pseudonocardiales</taxon>
        <taxon>Pseudonocardiaceae</taxon>
        <taxon>Lentzea</taxon>
    </lineage>
</organism>
<proteinExistence type="predicted"/>
<accession>A0ABQ2UE96</accession>
<protein>
    <submittedName>
        <fullName evidence="1">Uncharacterized protein</fullName>
    </submittedName>
</protein>
<gene>
    <name evidence="1" type="ORF">GCM10010178_18330</name>
</gene>
<keyword evidence="2" id="KW-1185">Reference proteome</keyword>
<name>A0ABQ2UE96_9PSEU</name>
<comment type="caution">
    <text evidence="1">The sequence shown here is derived from an EMBL/GenBank/DDBJ whole genome shotgun (WGS) entry which is preliminary data.</text>
</comment>
<reference evidence="2" key="1">
    <citation type="journal article" date="2019" name="Int. J. Syst. Evol. Microbiol.">
        <title>The Global Catalogue of Microorganisms (GCM) 10K type strain sequencing project: providing services to taxonomists for standard genome sequencing and annotation.</title>
        <authorList>
            <consortium name="The Broad Institute Genomics Platform"/>
            <consortium name="The Broad Institute Genome Sequencing Center for Infectious Disease"/>
            <person name="Wu L."/>
            <person name="Ma J."/>
        </authorList>
    </citation>
    <scope>NUCLEOTIDE SEQUENCE [LARGE SCALE GENOMIC DNA]</scope>
    <source>
        <strain evidence="2">JCM 3296</strain>
    </source>
</reference>